<evidence type="ECO:0000313" key="2">
    <source>
        <dbReference type="Proteomes" id="UP001603857"/>
    </source>
</evidence>
<evidence type="ECO:0000313" key="1">
    <source>
        <dbReference type="EMBL" id="KAL2317899.1"/>
    </source>
</evidence>
<proteinExistence type="predicted"/>
<protein>
    <submittedName>
        <fullName evidence="1">Uncharacterized protein</fullName>
    </submittedName>
</protein>
<dbReference type="PANTHER" id="PTHR35505">
    <property type="entry name" value="OS01G0600300 PROTEIN"/>
    <property type="match status" value="1"/>
</dbReference>
<dbReference type="PANTHER" id="PTHR35505:SF1">
    <property type="entry name" value="SNF2 DOMAIN PROTEIN"/>
    <property type="match status" value="1"/>
</dbReference>
<dbReference type="Proteomes" id="UP001603857">
    <property type="component" value="Unassembled WGS sequence"/>
</dbReference>
<organism evidence="1 2">
    <name type="scientific">Flemingia macrophylla</name>
    <dbReference type="NCBI Taxonomy" id="520843"/>
    <lineage>
        <taxon>Eukaryota</taxon>
        <taxon>Viridiplantae</taxon>
        <taxon>Streptophyta</taxon>
        <taxon>Embryophyta</taxon>
        <taxon>Tracheophyta</taxon>
        <taxon>Spermatophyta</taxon>
        <taxon>Magnoliopsida</taxon>
        <taxon>eudicotyledons</taxon>
        <taxon>Gunneridae</taxon>
        <taxon>Pentapetalae</taxon>
        <taxon>rosids</taxon>
        <taxon>fabids</taxon>
        <taxon>Fabales</taxon>
        <taxon>Fabaceae</taxon>
        <taxon>Papilionoideae</taxon>
        <taxon>50 kb inversion clade</taxon>
        <taxon>NPAAA clade</taxon>
        <taxon>indigoferoid/millettioid clade</taxon>
        <taxon>Phaseoleae</taxon>
        <taxon>Flemingia</taxon>
    </lineage>
</organism>
<accession>A0ABD1L307</accession>
<comment type="caution">
    <text evidence="1">The sequence shown here is derived from an EMBL/GenBank/DDBJ whole genome shotgun (WGS) entry which is preliminary data.</text>
</comment>
<name>A0ABD1L307_9FABA</name>
<gene>
    <name evidence="1" type="ORF">Fmac_031775</name>
</gene>
<dbReference type="EMBL" id="JBGMDY010000011">
    <property type="protein sequence ID" value="KAL2317899.1"/>
    <property type="molecule type" value="Genomic_DNA"/>
</dbReference>
<sequence>MNGNHPQRQKLGFLFLPDLNDSPKMNPIPPYHPMLKESITRFLDRHRAGATDFADFTSIFSRTIHSTPDPPIPLLWFYAALQFRSQPPLPAARDLFHLLASCSAARPSASRIAALAPLLSVLHRLALADPASRVQAAALAEGVVSYCSIFCAREGSSGDDSADVAVLDFADLVRVWTVDDGGAEEGFFPLVSEGVRKGVQKGCEVGVLAGVVMCEALLLKLCLAFLSGVGRAEQEKKLMASAVHTITGFRSFRFLVRGLSVGSEPNYVSLLMLYWHVLILRYPFQDDVGASFTSDLSTDQLQITTSPLSPHGMCLMEPSHVLTSLPSIEVTQGSENEVLLKEVLYNSVMTIEYSFINPQAEFSLYANSLKDVAITWLFVAELALQSAREKGDQGKAMSYINAFCRSCIPIQLITWVTSQNSVGRKISRPNVSTPIALIKWLLVVQEQGFAVFASETAKQINFMLKANFFTSRTECLLPVIKHFFNNLDKNHFTNSINGEGKVDGDVEMLDTVDTVNLAAAESLSTVIHGTRKRKEGIEDDTKTQLKFMRCQLLENSVRENTFVFRQQ</sequence>
<keyword evidence="2" id="KW-1185">Reference proteome</keyword>
<reference evidence="1 2" key="1">
    <citation type="submission" date="2024-08" db="EMBL/GenBank/DDBJ databases">
        <title>Insights into the chromosomal genome structure of Flemingia macrophylla.</title>
        <authorList>
            <person name="Ding Y."/>
            <person name="Zhao Y."/>
            <person name="Bi W."/>
            <person name="Wu M."/>
            <person name="Zhao G."/>
            <person name="Gong Y."/>
            <person name="Li W."/>
            <person name="Zhang P."/>
        </authorList>
    </citation>
    <scope>NUCLEOTIDE SEQUENCE [LARGE SCALE GENOMIC DNA]</scope>
    <source>
        <strain evidence="1">DYQJB</strain>
        <tissue evidence="1">Leaf</tissue>
    </source>
</reference>
<dbReference type="AlphaFoldDB" id="A0ABD1L307"/>